<dbReference type="PANTHER" id="PTHR21310">
    <property type="entry name" value="AMINOGLYCOSIDE PHOSPHOTRANSFERASE-RELATED-RELATED"/>
    <property type="match status" value="1"/>
</dbReference>
<dbReference type="PANTHER" id="PTHR21310:SF15">
    <property type="entry name" value="AMINOGLYCOSIDE PHOSPHOTRANSFERASE DOMAIN-CONTAINING PROTEIN"/>
    <property type="match status" value="1"/>
</dbReference>
<dbReference type="EMBL" id="JBHTCE010000001">
    <property type="protein sequence ID" value="MFC7390546.1"/>
    <property type="molecule type" value="Genomic_DNA"/>
</dbReference>
<keyword evidence="2" id="KW-0808">Transferase</keyword>
<gene>
    <name evidence="2" type="ORF">ACFQO8_10310</name>
</gene>
<protein>
    <submittedName>
        <fullName evidence="2">Aminoglycoside phosphotransferase family protein</fullName>
        <ecNumber evidence="2">2.7.1.-</ecNumber>
    </submittedName>
</protein>
<dbReference type="GO" id="GO:0016740">
    <property type="term" value="F:transferase activity"/>
    <property type="evidence" value="ECO:0007669"/>
    <property type="project" value="UniProtKB-KW"/>
</dbReference>
<dbReference type="RefSeq" id="WP_214789691.1">
    <property type="nucleotide sequence ID" value="NZ_JANIEL010000006.1"/>
</dbReference>
<keyword evidence="3" id="KW-1185">Reference proteome</keyword>
<dbReference type="InterPro" id="IPR011009">
    <property type="entry name" value="Kinase-like_dom_sf"/>
</dbReference>
<dbReference type="InterPro" id="IPR002575">
    <property type="entry name" value="Aminoglycoside_PTrfase"/>
</dbReference>
<organism evidence="2 3">
    <name type="scientific">Exiguobacterium aestuarii</name>
    <dbReference type="NCBI Taxonomy" id="273527"/>
    <lineage>
        <taxon>Bacteria</taxon>
        <taxon>Bacillati</taxon>
        <taxon>Bacillota</taxon>
        <taxon>Bacilli</taxon>
        <taxon>Bacillales</taxon>
        <taxon>Bacillales Family XII. Incertae Sedis</taxon>
        <taxon>Exiguobacterium</taxon>
    </lineage>
</organism>
<dbReference type="EC" id="2.7.1.-" evidence="2"/>
<evidence type="ECO:0000313" key="2">
    <source>
        <dbReference type="EMBL" id="MFC7390546.1"/>
    </source>
</evidence>
<dbReference type="Pfam" id="PF01636">
    <property type="entry name" value="APH"/>
    <property type="match status" value="1"/>
</dbReference>
<dbReference type="SUPFAM" id="SSF56112">
    <property type="entry name" value="Protein kinase-like (PK-like)"/>
    <property type="match status" value="1"/>
</dbReference>
<evidence type="ECO:0000259" key="1">
    <source>
        <dbReference type="Pfam" id="PF01636"/>
    </source>
</evidence>
<name>A0ABW2PQF5_9BACL</name>
<accession>A0ABW2PQF5</accession>
<proteinExistence type="predicted"/>
<evidence type="ECO:0000313" key="3">
    <source>
        <dbReference type="Proteomes" id="UP001596439"/>
    </source>
</evidence>
<sequence>MLEKLINIFALNIQHFDSVENSFSSTVYRCVQNNGEVVYIKIPFSKVKLFRELEAYRLLDGHVPIPKLLNYWTGDENSTGALLLKESMGEQLSLDSSETIAFQVGQVHAKIHSIQPPANHKNTYIENVFQEWPQFLDRQFYGFAVDARPLLEEALYNKAIHSFEKMKMNLPEPDGPSFIHMDFRPGNILVTSSEVSSLIDFETVRFGSTEVDFTKIYRDYLSHDSQLYEAYREGYSSIRPLIDLERVLPFYRFTDAFNSIGWCNRRGLEQNIDFFERNLNILETELN</sequence>
<dbReference type="Gene3D" id="3.90.1200.10">
    <property type="match status" value="1"/>
</dbReference>
<dbReference type="InterPro" id="IPR051678">
    <property type="entry name" value="AGP_Transferase"/>
</dbReference>
<comment type="caution">
    <text evidence="2">The sequence shown here is derived from an EMBL/GenBank/DDBJ whole genome shotgun (WGS) entry which is preliminary data.</text>
</comment>
<feature type="domain" description="Aminoglycoside phosphotransferase" evidence="1">
    <location>
        <begin position="21"/>
        <end position="244"/>
    </location>
</feature>
<reference evidence="3" key="1">
    <citation type="journal article" date="2019" name="Int. J. Syst. Evol. Microbiol.">
        <title>The Global Catalogue of Microorganisms (GCM) 10K type strain sequencing project: providing services to taxonomists for standard genome sequencing and annotation.</title>
        <authorList>
            <consortium name="The Broad Institute Genomics Platform"/>
            <consortium name="The Broad Institute Genome Sequencing Center for Infectious Disease"/>
            <person name="Wu L."/>
            <person name="Ma J."/>
        </authorList>
    </citation>
    <scope>NUCLEOTIDE SEQUENCE [LARGE SCALE GENOMIC DNA]</scope>
    <source>
        <strain evidence="3">CCUG 55590</strain>
    </source>
</reference>
<dbReference type="Proteomes" id="UP001596439">
    <property type="component" value="Unassembled WGS sequence"/>
</dbReference>